<dbReference type="PANTHER" id="PTHR35089:SF1">
    <property type="entry name" value="CHAPERONE PROTEIN SKP"/>
    <property type="match status" value="1"/>
</dbReference>
<dbReference type="SUPFAM" id="SSF111384">
    <property type="entry name" value="OmpH-like"/>
    <property type="match status" value="1"/>
</dbReference>
<dbReference type="Pfam" id="PF03938">
    <property type="entry name" value="OmpH"/>
    <property type="match status" value="1"/>
</dbReference>
<feature type="coiled-coil region" evidence="3">
    <location>
        <begin position="48"/>
        <end position="101"/>
    </location>
</feature>
<dbReference type="Gene3D" id="3.30.910.20">
    <property type="entry name" value="Skp domain"/>
    <property type="match status" value="1"/>
</dbReference>
<reference evidence="5" key="1">
    <citation type="submission" date="2022-07" db="EMBL/GenBank/DDBJ databases">
        <title>Characterization of the Novel Bacterium Alteromonas immobilis LMIT006 and Alteromonas gregis LMIT007.</title>
        <authorList>
            <person name="Lin X."/>
        </authorList>
    </citation>
    <scope>NUCLEOTIDE SEQUENCE</scope>
    <source>
        <strain evidence="5">LMIT007</strain>
    </source>
</reference>
<sequence length="171" mass="18946">MKTFTQTLIKTLLLATIAVSASASAMQKIAVVDVQAVLQSLPQTQAIVASINNEFKAQFEEVQNLQKDGEFNVEKLRRDGATMSEAQKKELETKIMDIRAQLQQKATPLQQEVQRRQNEEQTKLLGLVKQAIDAISAAEDYDLVLNAGAATFVKPEFNISQKVIDRVSQAN</sequence>
<keyword evidence="6" id="KW-1185">Reference proteome</keyword>
<dbReference type="SMART" id="SM00935">
    <property type="entry name" value="OmpH"/>
    <property type="match status" value="1"/>
</dbReference>
<accession>A0AA42BKH2</accession>
<dbReference type="GO" id="GO:0005829">
    <property type="term" value="C:cytosol"/>
    <property type="evidence" value="ECO:0007669"/>
    <property type="project" value="TreeGrafter"/>
</dbReference>
<comment type="similarity">
    <text evidence="2">Belongs to the skp family.</text>
</comment>
<dbReference type="Proteomes" id="UP001165413">
    <property type="component" value="Unassembled WGS sequence"/>
</dbReference>
<keyword evidence="3" id="KW-0175">Coiled coil</keyword>
<dbReference type="AlphaFoldDB" id="A0AA42BKH2"/>
<proteinExistence type="inferred from homology"/>
<dbReference type="PIRSF" id="PIRSF002094">
    <property type="entry name" value="OMP26_Skp"/>
    <property type="match status" value="1"/>
</dbReference>
<evidence type="ECO:0000313" key="6">
    <source>
        <dbReference type="Proteomes" id="UP001165413"/>
    </source>
</evidence>
<organism evidence="5 6">
    <name type="scientific">Opacimonas viscosa</name>
    <dbReference type="NCBI Taxonomy" id="2961944"/>
    <lineage>
        <taxon>Bacteria</taxon>
        <taxon>Pseudomonadati</taxon>
        <taxon>Pseudomonadota</taxon>
        <taxon>Gammaproteobacteria</taxon>
        <taxon>Alteromonadales</taxon>
        <taxon>Alteromonadaceae</taxon>
        <taxon>Opacimonas</taxon>
    </lineage>
</organism>
<dbReference type="GO" id="GO:0051082">
    <property type="term" value="F:unfolded protein binding"/>
    <property type="evidence" value="ECO:0007669"/>
    <property type="project" value="InterPro"/>
</dbReference>
<dbReference type="GO" id="GO:0050821">
    <property type="term" value="P:protein stabilization"/>
    <property type="evidence" value="ECO:0007669"/>
    <property type="project" value="TreeGrafter"/>
</dbReference>
<dbReference type="EMBL" id="JANATA010000002">
    <property type="protein sequence ID" value="MCP3427778.1"/>
    <property type="molecule type" value="Genomic_DNA"/>
</dbReference>
<keyword evidence="1 4" id="KW-0732">Signal</keyword>
<gene>
    <name evidence="5" type="ORF">NLF92_02340</name>
</gene>
<dbReference type="PANTHER" id="PTHR35089">
    <property type="entry name" value="CHAPERONE PROTEIN SKP"/>
    <property type="match status" value="1"/>
</dbReference>
<evidence type="ECO:0000256" key="2">
    <source>
        <dbReference type="PIRNR" id="PIRNR002094"/>
    </source>
</evidence>
<evidence type="ECO:0000256" key="1">
    <source>
        <dbReference type="ARBA" id="ARBA00022729"/>
    </source>
</evidence>
<dbReference type="RefSeq" id="WP_254098470.1">
    <property type="nucleotide sequence ID" value="NZ_JANATA010000002.1"/>
</dbReference>
<evidence type="ECO:0000256" key="3">
    <source>
        <dbReference type="SAM" id="Coils"/>
    </source>
</evidence>
<dbReference type="InterPro" id="IPR005632">
    <property type="entry name" value="Chaperone_Skp"/>
</dbReference>
<feature type="signal peptide" evidence="4">
    <location>
        <begin position="1"/>
        <end position="25"/>
    </location>
</feature>
<dbReference type="InterPro" id="IPR024930">
    <property type="entry name" value="Skp_dom_sf"/>
</dbReference>
<feature type="chain" id="PRO_5041251111" evidence="4">
    <location>
        <begin position="26"/>
        <end position="171"/>
    </location>
</feature>
<evidence type="ECO:0000256" key="4">
    <source>
        <dbReference type="SAM" id="SignalP"/>
    </source>
</evidence>
<protein>
    <submittedName>
        <fullName evidence="5">OmpH family outer membrane protein</fullName>
    </submittedName>
</protein>
<evidence type="ECO:0000313" key="5">
    <source>
        <dbReference type="EMBL" id="MCP3427778.1"/>
    </source>
</evidence>
<name>A0AA42BKH2_9ALTE</name>
<comment type="caution">
    <text evidence="5">The sequence shown here is derived from an EMBL/GenBank/DDBJ whole genome shotgun (WGS) entry which is preliminary data.</text>
</comment>